<dbReference type="OrthoDB" id="509705at2"/>
<dbReference type="STRING" id="483547.GSUB_07960"/>
<dbReference type="AlphaFoldDB" id="A0A0B5FEB5"/>
<dbReference type="InterPro" id="IPR024004">
    <property type="entry name" value="PEP-CTERM/XrtA_GlycosylTrfase"/>
</dbReference>
<dbReference type="NCBIfam" id="TIGR04063">
    <property type="entry name" value="stp3"/>
    <property type="match status" value="1"/>
</dbReference>
<dbReference type="Proteomes" id="UP000035036">
    <property type="component" value="Chromosome"/>
</dbReference>
<dbReference type="Pfam" id="PF00534">
    <property type="entry name" value="Glycos_transf_1"/>
    <property type="match status" value="1"/>
</dbReference>
<keyword evidence="3" id="KW-0808">Transferase</keyword>
<organism evidence="3 4">
    <name type="scientific">Geoalkalibacter subterraneus</name>
    <dbReference type="NCBI Taxonomy" id="483547"/>
    <lineage>
        <taxon>Bacteria</taxon>
        <taxon>Pseudomonadati</taxon>
        <taxon>Thermodesulfobacteriota</taxon>
        <taxon>Desulfuromonadia</taxon>
        <taxon>Desulfuromonadales</taxon>
        <taxon>Geoalkalibacteraceae</taxon>
        <taxon>Geoalkalibacter</taxon>
    </lineage>
</organism>
<keyword evidence="4" id="KW-1185">Reference proteome</keyword>
<proteinExistence type="predicted"/>
<gene>
    <name evidence="3" type="ORF">GSUB_07960</name>
</gene>
<dbReference type="EMBL" id="CP010311">
    <property type="protein sequence ID" value="AJF06492.1"/>
    <property type="molecule type" value="Genomic_DNA"/>
</dbReference>
<protein>
    <submittedName>
        <fullName evidence="3">Glycosyl transferase family 1</fullName>
    </submittedName>
</protein>
<dbReference type="Pfam" id="PF13579">
    <property type="entry name" value="Glyco_trans_4_4"/>
    <property type="match status" value="1"/>
</dbReference>
<name>A0A0B5FEB5_9BACT</name>
<accession>A0A0B5FEB5</accession>
<dbReference type="SUPFAM" id="SSF53756">
    <property type="entry name" value="UDP-Glycosyltransferase/glycogen phosphorylase"/>
    <property type="match status" value="1"/>
</dbReference>
<dbReference type="InterPro" id="IPR028098">
    <property type="entry name" value="Glyco_trans_4-like_N"/>
</dbReference>
<dbReference type="GO" id="GO:0016758">
    <property type="term" value="F:hexosyltransferase activity"/>
    <property type="evidence" value="ECO:0007669"/>
    <property type="project" value="TreeGrafter"/>
</dbReference>
<dbReference type="KEGG" id="gsb:GSUB_07960"/>
<evidence type="ECO:0000313" key="3">
    <source>
        <dbReference type="EMBL" id="AJF06492.1"/>
    </source>
</evidence>
<evidence type="ECO:0000313" key="4">
    <source>
        <dbReference type="Proteomes" id="UP000035036"/>
    </source>
</evidence>
<dbReference type="HOGENOM" id="CLU_009583_2_2_7"/>
<evidence type="ECO:0000259" key="1">
    <source>
        <dbReference type="Pfam" id="PF00534"/>
    </source>
</evidence>
<evidence type="ECO:0000259" key="2">
    <source>
        <dbReference type="Pfam" id="PF13579"/>
    </source>
</evidence>
<feature type="domain" description="Glycosyltransferase subfamily 4-like N-terminal" evidence="2">
    <location>
        <begin position="16"/>
        <end position="193"/>
    </location>
</feature>
<reference evidence="3 4" key="1">
    <citation type="journal article" date="2015" name="Genome Announc.">
        <title>Genomes of Geoalkalibacter ferrihydriticus Z-0531T and Geoalkalibacter subterraneus Red1T, Two Haloalkaliphilic Metal-Reducing Deltaproteobacteria.</title>
        <authorList>
            <person name="Badalamenti J.P."/>
            <person name="Krajmalnik-Brown R."/>
            <person name="Torres C.I."/>
            <person name="Bond D.R."/>
        </authorList>
    </citation>
    <scope>NUCLEOTIDE SEQUENCE [LARGE SCALE GENOMIC DNA]</scope>
    <source>
        <strain evidence="3 4">Red1</strain>
    </source>
</reference>
<dbReference type="RefSeq" id="WP_040200128.1">
    <property type="nucleotide sequence ID" value="NZ_CP010311.1"/>
</dbReference>
<dbReference type="InterPro" id="IPR001296">
    <property type="entry name" value="Glyco_trans_1"/>
</dbReference>
<dbReference type="InterPro" id="IPR050194">
    <property type="entry name" value="Glycosyltransferase_grp1"/>
</dbReference>
<dbReference type="PANTHER" id="PTHR45947">
    <property type="entry name" value="SULFOQUINOVOSYL TRANSFERASE SQD2"/>
    <property type="match status" value="1"/>
</dbReference>
<sequence length="415" mass="46424">MKILHILDHSLPLHSGYTFRSQNILRAQRRMEFDPVVVTSPKHEEGTGEDGPTIEQINDFIYYRTGGARTFPVPLASEAWLMHKLSRRIIEVARIEQPDILHAHSPILNAIPALWAGRKLELPVVYEIRAFWEDAAVDHGTYAEGSWKYKLTQSLETMVCTRADQVAILCNGLKEDLVRRCIPSDKITPVFNGVDPQDFKSSPPDAEYQQQWGLAGKTVIGFIGSFYRYEGLDLLVRAFADACREREDAVLLLVGGGETENELKKLVEELGIGDRVIMPGRIPHERIPGVYALVDVLAYPRNPMRLTELVTPLKPLEAMAMGKVLIASDVGGHRELIQHGQNGLLFPAGNGDALAQALSDVLSDTQLCDHIRAHAPEWVVKYHSWQKTTAVYRDIYAKALHTEKILEPQSAQGKS</sequence>
<feature type="domain" description="Glycosyl transferase family 1" evidence="1">
    <location>
        <begin position="208"/>
        <end position="377"/>
    </location>
</feature>
<dbReference type="Gene3D" id="3.40.50.2000">
    <property type="entry name" value="Glycogen Phosphorylase B"/>
    <property type="match status" value="2"/>
</dbReference>
<dbReference type="PANTHER" id="PTHR45947:SF3">
    <property type="entry name" value="SULFOQUINOVOSYL TRANSFERASE SQD2"/>
    <property type="match status" value="1"/>
</dbReference>
<dbReference type="CDD" id="cd03794">
    <property type="entry name" value="GT4_WbuB-like"/>
    <property type="match status" value="1"/>
</dbReference>